<protein>
    <submittedName>
        <fullName evidence="1">Uncharacterized protein</fullName>
    </submittedName>
</protein>
<accession>A0ABU2MR40</accession>
<sequence length="52" mass="5811">MEGMWTGSGIEAQLAEALGARGREPYDDGRGTERQRVLMLDYRELVERLLGG</sequence>
<evidence type="ECO:0000313" key="2">
    <source>
        <dbReference type="Proteomes" id="UP001183246"/>
    </source>
</evidence>
<reference evidence="2" key="1">
    <citation type="submission" date="2023-07" db="EMBL/GenBank/DDBJ databases">
        <title>30 novel species of actinomycetes from the DSMZ collection.</title>
        <authorList>
            <person name="Nouioui I."/>
        </authorList>
    </citation>
    <scope>NUCLEOTIDE SEQUENCE [LARGE SCALE GENOMIC DNA]</scope>
    <source>
        <strain evidence="2">DSM 44938</strain>
    </source>
</reference>
<keyword evidence="2" id="KW-1185">Reference proteome</keyword>
<comment type="caution">
    <text evidence="1">The sequence shown here is derived from an EMBL/GenBank/DDBJ whole genome shotgun (WGS) entry which is preliminary data.</text>
</comment>
<name>A0ABU2MR40_9ACTN</name>
<dbReference type="RefSeq" id="WP_311705217.1">
    <property type="nucleotide sequence ID" value="NZ_JAVREL010000008.1"/>
</dbReference>
<proteinExistence type="predicted"/>
<dbReference type="Proteomes" id="UP001183246">
    <property type="component" value="Unassembled WGS sequence"/>
</dbReference>
<evidence type="ECO:0000313" key="1">
    <source>
        <dbReference type="EMBL" id="MDT0344087.1"/>
    </source>
</evidence>
<dbReference type="EMBL" id="JAVREL010000008">
    <property type="protein sequence ID" value="MDT0344087.1"/>
    <property type="molecule type" value="Genomic_DNA"/>
</dbReference>
<gene>
    <name evidence="1" type="ORF">RM590_15885</name>
</gene>
<organism evidence="1 2">
    <name type="scientific">Streptomyces litchfieldiae</name>
    <dbReference type="NCBI Taxonomy" id="3075543"/>
    <lineage>
        <taxon>Bacteria</taxon>
        <taxon>Bacillati</taxon>
        <taxon>Actinomycetota</taxon>
        <taxon>Actinomycetes</taxon>
        <taxon>Kitasatosporales</taxon>
        <taxon>Streptomycetaceae</taxon>
        <taxon>Streptomyces</taxon>
    </lineage>
</organism>